<keyword evidence="2" id="KW-1185">Reference proteome</keyword>
<dbReference type="EMBL" id="AP018586">
    <property type="protein sequence ID" value="BBD91433.1"/>
    <property type="molecule type" value="Genomic_DNA"/>
</dbReference>
<evidence type="ECO:0000313" key="2">
    <source>
        <dbReference type="Proteomes" id="UP000274772"/>
    </source>
</evidence>
<reference evidence="1 2" key="1">
    <citation type="submission" date="2018-05" db="EMBL/GenBank/DDBJ databases">
        <title>Complete genome sequencing of three human clinical isolates of Staphylococcus caprae reveals virulence factors similar to those of S. epidermidis and S. capitis.</title>
        <authorList>
            <person name="Watanabe S."/>
            <person name="Cui L."/>
        </authorList>
    </citation>
    <scope>NUCLEOTIDE SEQUENCE [LARGE SCALE GENOMIC DNA]</scope>
    <source>
        <strain evidence="1 2">JMUB590</strain>
    </source>
</reference>
<name>A0ABM7FU61_9STAP</name>
<dbReference type="Proteomes" id="UP000274772">
    <property type="component" value="Chromosome"/>
</dbReference>
<gene>
    <name evidence="1" type="ORF">JMUB590_0323</name>
</gene>
<evidence type="ECO:0000313" key="1">
    <source>
        <dbReference type="EMBL" id="BBD91433.1"/>
    </source>
</evidence>
<proteinExistence type="predicted"/>
<accession>A0ABM7FU61</accession>
<protein>
    <submittedName>
        <fullName evidence="1">Uncharacterized protein</fullName>
    </submittedName>
</protein>
<organism evidence="1 2">
    <name type="scientific">Staphylococcus caprae</name>
    <dbReference type="NCBI Taxonomy" id="29380"/>
    <lineage>
        <taxon>Bacteria</taxon>
        <taxon>Bacillati</taxon>
        <taxon>Bacillota</taxon>
        <taxon>Bacilli</taxon>
        <taxon>Bacillales</taxon>
        <taxon>Staphylococcaceae</taxon>
        <taxon>Staphylococcus</taxon>
    </lineage>
</organism>
<sequence length="64" mass="7328">MRTIQCVYENEVLKIIFTSIYILRAKFNLKFEGGCLKNELDIDSLIHSSCRGYIIICLSAIKKG</sequence>